<feature type="compositionally biased region" description="Basic and acidic residues" evidence="3">
    <location>
        <begin position="49"/>
        <end position="76"/>
    </location>
</feature>
<reference evidence="5 6" key="1">
    <citation type="journal article" date="2023" name="G3 (Bethesda)">
        <title>A chromosome-level genome assembly of Zasmidium syzygii isolated from banana leaves.</title>
        <authorList>
            <person name="van Westerhoven A.C."/>
            <person name="Mehrabi R."/>
            <person name="Talebi R."/>
            <person name="Steentjes M.B.F."/>
            <person name="Corcolon B."/>
            <person name="Chong P.A."/>
            <person name="Kema G.H.J."/>
            <person name="Seidl M.F."/>
        </authorList>
    </citation>
    <scope>NUCLEOTIDE SEQUENCE [LARGE SCALE GENOMIC DNA]</scope>
    <source>
        <strain evidence="5 6">P124</strain>
    </source>
</reference>
<proteinExistence type="predicted"/>
<feature type="region of interest" description="Disordered" evidence="3">
    <location>
        <begin position="289"/>
        <end position="308"/>
    </location>
</feature>
<feature type="region of interest" description="Disordered" evidence="3">
    <location>
        <begin position="1112"/>
        <end position="1269"/>
    </location>
</feature>
<keyword evidence="2" id="KW-0175">Coiled coil</keyword>
<protein>
    <recommendedName>
        <fullName evidence="4">Flavin reductase like domain-containing protein</fullName>
    </recommendedName>
</protein>
<feature type="compositionally biased region" description="Basic residues" evidence="3">
    <location>
        <begin position="24"/>
        <end position="33"/>
    </location>
</feature>
<dbReference type="InterPro" id="IPR012349">
    <property type="entry name" value="Split_barrel_FMN-bd"/>
</dbReference>
<dbReference type="Gene3D" id="2.30.110.10">
    <property type="entry name" value="Electron Transport, Fmn-binding Protein, Chain A"/>
    <property type="match status" value="1"/>
</dbReference>
<feature type="compositionally biased region" description="Basic and acidic residues" evidence="3">
    <location>
        <begin position="1234"/>
        <end position="1251"/>
    </location>
</feature>
<dbReference type="PANTHER" id="PTHR30466:SF1">
    <property type="entry name" value="FMN REDUCTASE (NADH) RUTF"/>
    <property type="match status" value="1"/>
</dbReference>
<evidence type="ECO:0000256" key="2">
    <source>
        <dbReference type="SAM" id="Coils"/>
    </source>
</evidence>
<evidence type="ECO:0000256" key="1">
    <source>
        <dbReference type="ARBA" id="ARBA00023002"/>
    </source>
</evidence>
<sequence length="1542" mass="170598">MTPTRNVTFNHKEAGFESNTRSSPRIRRHKVRGRQLEGPGTISPKQNKARAEKEEERNDGGYQESKSRTPYRDRRPIPKAMLEGEVVSAAVKPFDTMDAGQYVVRFRSEAGLMLEYAIAGDILQERQERHGAKLERLKDRTGARIEVQELSKKRDGIDDLSPSNMVHSVLISGTFQEVAGVFYALDKRELRKEDVKDDTSPQQTSVKRPSYPRLWLEGPIRPASDLPSSELPLGETVVRSRTQDHLAIEHSVAAEKLVQWQRRYGEGLEVLKWQNGGEIILKPPTVPEAAREELGGSQPTSSEVTQPPHHNLYISGPWLTVSRIWDALAMAQGPRSAMEVKSHKYSADWLMTGSCVFRRLPDDSLVLVAALTNSQWQQVKAETEFTSLAVALKVSMATEERYLRTKIHGQTVASQLITLTGTLEALLSMRSIFKVIREKPLRPAAGNKTAGASKLTDNTSGAGRQVTDVKATQVLDNRSLTSIVEVCPPSDLCEPVCSYVAARLSTARRYSNASIRGAMEVRQLQLVQGSESSVARAKKKVVELVAEGYKKFGIQSRGIRLVHERYGWQPSWAEVTQLAAHLDSQSTQGPSNANGKGKDTIFTSLVEICPGDAQHKQIRGHVLVRFDTIRTLTLTNIGTLEGKSHLNLISGSEEGVGRAKDAIAKMTAEAYWRYGTQPRGIRVVHEQYDWNPSRADVHQLVAQLDGRPSQESNIGNAGVEPPVFRSIFQTAGTGKDSNNGNANLEPPVHKAVAQTEGDGKDSSIKGANVEPYVYRAVIQAAGPGNEIVMHRIRVRFPSTADQLKASTGCQDVVFLKDQIIAHGTLESVVKFRDNVENLMNQEQRRLSSRDRSRLKISSRVHASLSSVWARLPAVHQAGGVDEEKASQLAEDVRIALRPLSHPVALITSQAPRVDVDEVTSENDESASQTGLEESVDDNVRRSRGITVSSFNTVALRPQPLVSFNISVPSRSWDAISRSADLRVHLLTATPIGAAIADCFTKRLKQPYSGFLRAEKLGVELKFNGEDAPPRLFHKEGVLAELRAKLLPERCMSVGDHIIVVARVTSCFLPGVEEGLTPAQVDRTFWDSIGGLAYAKQSYRNVGAQINKPDTIILPEDLPDPLSLAEDSAQQGASRSRLNLQPEQHQRIDSASTAVEDQETVVPEDELEFDDDLSPAAREEEDDYDFGFETPNYGVKRERRPSASTRYSSQASASDLWGPEDVVHEDSIRLGGGTRPKEEENSKSEATSDHNTYRPMFSNSNAPGSSQASASDLWDLEDVVHEDSIRLGGSARPKEEEESKAEATLDHNTYRPMFPNSDAFGSRGFSTLARPMKISARHFSTTARVAKDSVHDNADLDHLVEPSARNMNVADYLGVPENARLHSHRVRSLFRMNKDARRAEKRLLERNTELTEEDKSQLRHQITTNDRIIAKKLAWNAAYHLRIMLDKGRVDFKRAQFLESAIEKGQSVLLEEAALATSMCDQGRINFEQLQRVKKNLAREADVYQTELTRLGQVVDEEGDGGGVFPGVEEGGGDGFDGFGGNR</sequence>
<dbReference type="EMBL" id="JAXOVC010000009">
    <property type="protein sequence ID" value="KAK4497221.1"/>
    <property type="molecule type" value="Genomic_DNA"/>
</dbReference>
<evidence type="ECO:0000256" key="3">
    <source>
        <dbReference type="SAM" id="MobiDB-lite"/>
    </source>
</evidence>
<dbReference type="InterPro" id="IPR050268">
    <property type="entry name" value="NADH-dep_flavin_reductase"/>
</dbReference>
<keyword evidence="1" id="KW-0560">Oxidoreductase</keyword>
<organism evidence="5 6">
    <name type="scientific">Zasmidium cellare</name>
    <name type="common">Wine cellar mold</name>
    <name type="synonym">Racodium cellare</name>
    <dbReference type="NCBI Taxonomy" id="395010"/>
    <lineage>
        <taxon>Eukaryota</taxon>
        <taxon>Fungi</taxon>
        <taxon>Dikarya</taxon>
        <taxon>Ascomycota</taxon>
        <taxon>Pezizomycotina</taxon>
        <taxon>Dothideomycetes</taxon>
        <taxon>Dothideomycetidae</taxon>
        <taxon>Mycosphaerellales</taxon>
        <taxon>Mycosphaerellaceae</taxon>
        <taxon>Zasmidium</taxon>
    </lineage>
</organism>
<feature type="coiled-coil region" evidence="2">
    <location>
        <begin position="1392"/>
        <end position="1420"/>
    </location>
</feature>
<evidence type="ECO:0000259" key="4">
    <source>
        <dbReference type="SMART" id="SM00903"/>
    </source>
</evidence>
<keyword evidence="6" id="KW-1185">Reference proteome</keyword>
<feature type="compositionally biased region" description="Polar residues" evidence="3">
    <location>
        <begin position="1256"/>
        <end position="1269"/>
    </location>
</feature>
<comment type="caution">
    <text evidence="5">The sequence shown here is derived from an EMBL/GenBank/DDBJ whole genome shotgun (WGS) entry which is preliminary data.</text>
</comment>
<dbReference type="Proteomes" id="UP001305779">
    <property type="component" value="Unassembled WGS sequence"/>
</dbReference>
<feature type="region of interest" description="Disordered" evidence="3">
    <location>
        <begin position="1"/>
        <end position="77"/>
    </location>
</feature>
<dbReference type="InterPro" id="IPR002563">
    <property type="entry name" value="Flavin_Rdtase-like_dom"/>
</dbReference>
<feature type="domain" description="Flavin reductase like" evidence="4">
    <location>
        <begin position="896"/>
        <end position="1086"/>
    </location>
</feature>
<name>A0ABR0E706_ZASCE</name>
<dbReference type="SMART" id="SM00903">
    <property type="entry name" value="Flavin_Reduct"/>
    <property type="match status" value="1"/>
</dbReference>
<feature type="region of interest" description="Disordered" evidence="3">
    <location>
        <begin position="1523"/>
        <end position="1542"/>
    </location>
</feature>
<evidence type="ECO:0000313" key="6">
    <source>
        <dbReference type="Proteomes" id="UP001305779"/>
    </source>
</evidence>
<dbReference type="Pfam" id="PF01613">
    <property type="entry name" value="Flavin_Reduct"/>
    <property type="match status" value="1"/>
</dbReference>
<evidence type="ECO:0000313" key="5">
    <source>
        <dbReference type="EMBL" id="KAK4497221.1"/>
    </source>
</evidence>
<dbReference type="SUPFAM" id="SSF50475">
    <property type="entry name" value="FMN-binding split barrel"/>
    <property type="match status" value="1"/>
</dbReference>
<feature type="compositionally biased region" description="Polar residues" evidence="3">
    <location>
        <begin position="1201"/>
        <end position="1212"/>
    </location>
</feature>
<dbReference type="PANTHER" id="PTHR30466">
    <property type="entry name" value="FLAVIN REDUCTASE"/>
    <property type="match status" value="1"/>
</dbReference>
<accession>A0ABR0E706</accession>
<feature type="compositionally biased region" description="Polar residues" evidence="3">
    <location>
        <begin position="1127"/>
        <end position="1154"/>
    </location>
</feature>
<gene>
    <name evidence="5" type="ORF">PRZ48_011671</name>
</gene>
<feature type="region of interest" description="Disordered" evidence="3">
    <location>
        <begin position="914"/>
        <end position="937"/>
    </location>
</feature>
<feature type="compositionally biased region" description="Acidic residues" evidence="3">
    <location>
        <begin position="1155"/>
        <end position="1185"/>
    </location>
</feature>